<dbReference type="SUPFAM" id="SSF53756">
    <property type="entry name" value="UDP-Glycosyltransferase/glycogen phosphorylase"/>
    <property type="match status" value="1"/>
</dbReference>
<keyword evidence="3" id="KW-1185">Reference proteome</keyword>
<gene>
    <name evidence="2" type="ORF">SE17_33915</name>
</gene>
<proteinExistence type="predicted"/>
<organism evidence="2 3">
    <name type="scientific">Kouleothrix aurantiaca</name>
    <dbReference type="NCBI Taxonomy" id="186479"/>
    <lineage>
        <taxon>Bacteria</taxon>
        <taxon>Bacillati</taxon>
        <taxon>Chloroflexota</taxon>
        <taxon>Chloroflexia</taxon>
        <taxon>Chloroflexales</taxon>
        <taxon>Roseiflexineae</taxon>
        <taxon>Roseiflexaceae</taxon>
        <taxon>Kouleothrix</taxon>
    </lineage>
</organism>
<accession>A0A0P9H5P0</accession>
<feature type="domain" description="Glycosyltransferase subfamily 4-like N-terminal" evidence="1">
    <location>
        <begin position="42"/>
        <end position="167"/>
    </location>
</feature>
<dbReference type="EMBL" id="LJCR01002120">
    <property type="protein sequence ID" value="KPV49210.1"/>
    <property type="molecule type" value="Genomic_DNA"/>
</dbReference>
<dbReference type="Pfam" id="PF13439">
    <property type="entry name" value="Glyco_transf_4"/>
    <property type="match status" value="1"/>
</dbReference>
<protein>
    <recommendedName>
        <fullName evidence="1">Glycosyltransferase subfamily 4-like N-terminal domain-containing protein</fullName>
    </recommendedName>
</protein>
<name>A0A0P9H5P0_9CHLR</name>
<sequence>MHFAALAANPAQLRWGPLADVCASVQAFPPTPRRGPGLDPPAVRLEYSAGLEAYARRAWAAAPPDVVQLEFTSMAQYARLARATSALVVCTAHNVAFLAQVRRARQERNPRLRARRWLGALSLWAYELRALPQCDLVITLSDVDAAALRRWLPRLAVEYVPSGIDLAEWPVCRDPRAADEVLFVGNYLHPPNAEGALWLAREVWPLVR</sequence>
<dbReference type="InterPro" id="IPR028098">
    <property type="entry name" value="Glyco_trans_4-like_N"/>
</dbReference>
<comment type="caution">
    <text evidence="2">The sequence shown here is derived from an EMBL/GenBank/DDBJ whole genome shotgun (WGS) entry which is preliminary data.</text>
</comment>
<reference evidence="2 3" key="1">
    <citation type="submission" date="2015-09" db="EMBL/GenBank/DDBJ databases">
        <title>Draft genome sequence of Kouleothrix aurantiaca JCM 19913.</title>
        <authorList>
            <person name="Hemp J."/>
        </authorList>
    </citation>
    <scope>NUCLEOTIDE SEQUENCE [LARGE SCALE GENOMIC DNA]</scope>
    <source>
        <strain evidence="2 3">COM-B</strain>
    </source>
</reference>
<dbReference type="Gene3D" id="3.40.50.2000">
    <property type="entry name" value="Glycogen Phosphorylase B"/>
    <property type="match status" value="1"/>
</dbReference>
<feature type="non-terminal residue" evidence="2">
    <location>
        <position position="208"/>
    </location>
</feature>
<dbReference type="AlphaFoldDB" id="A0A0P9H5P0"/>
<evidence type="ECO:0000259" key="1">
    <source>
        <dbReference type="Pfam" id="PF13439"/>
    </source>
</evidence>
<evidence type="ECO:0000313" key="2">
    <source>
        <dbReference type="EMBL" id="KPV49210.1"/>
    </source>
</evidence>
<evidence type="ECO:0000313" key="3">
    <source>
        <dbReference type="Proteomes" id="UP000050509"/>
    </source>
</evidence>
<dbReference type="Proteomes" id="UP000050509">
    <property type="component" value="Unassembled WGS sequence"/>
</dbReference>